<protein>
    <submittedName>
        <fullName evidence="2">Uncharacterized protein</fullName>
    </submittedName>
</protein>
<feature type="region of interest" description="Disordered" evidence="1">
    <location>
        <begin position="70"/>
        <end position="104"/>
    </location>
</feature>
<sequence>MIFSRVSIEFGSSHPPSSTLKLLINDEVGDIDLQKLSDEEINRLGYFRLADASPCPGVFSSTITSLAVRETQDGSSLPNPSPPIRLTRNSDSSPNRLSKPEFLGTSPSWASQGLCIDGFSSPAEKRIVPGESLGDIANSPLASSTDHDDFPSPVSSFSDRFVFPPSPEFEIPSSNSPFDDDDEEEEIFPVDFVGVFNVGYPLRPSRARYDLVGLGLPSNVIPDDRRERFGEPDPASPDLDELLPSLASSRRSSRHKRSISCSNSYPNSAAIAKSPRQLFSIAEEDSEDRETPRSTSLPCIRHTCSQLSGSSNYGRTPPWNASDELLRESNNDNITLVYCSPPFNI</sequence>
<evidence type="ECO:0000256" key="1">
    <source>
        <dbReference type="SAM" id="MobiDB-lite"/>
    </source>
</evidence>
<dbReference type="AlphaFoldDB" id="A0A8H7KGL6"/>
<dbReference type="OMA" id="PWNASDE"/>
<feature type="compositionally biased region" description="Polar residues" evidence="1">
    <location>
        <begin position="87"/>
        <end position="96"/>
    </location>
</feature>
<organism evidence="2 3">
    <name type="scientific">Agaricus bisporus var. burnettii</name>
    <dbReference type="NCBI Taxonomy" id="192524"/>
    <lineage>
        <taxon>Eukaryota</taxon>
        <taxon>Fungi</taxon>
        <taxon>Dikarya</taxon>
        <taxon>Basidiomycota</taxon>
        <taxon>Agaricomycotina</taxon>
        <taxon>Agaricomycetes</taxon>
        <taxon>Agaricomycetidae</taxon>
        <taxon>Agaricales</taxon>
        <taxon>Agaricineae</taxon>
        <taxon>Agaricaceae</taxon>
        <taxon>Agaricus</taxon>
    </lineage>
</organism>
<dbReference type="EMBL" id="JABXXO010000007">
    <property type="protein sequence ID" value="KAF7773338.1"/>
    <property type="molecule type" value="Genomic_DNA"/>
</dbReference>
<name>A0A8H7KGL6_AGABI</name>
<gene>
    <name evidence="2" type="ORF">Agabi119p4_5505</name>
</gene>
<proteinExistence type="predicted"/>
<feature type="region of interest" description="Disordered" evidence="1">
    <location>
        <begin position="248"/>
        <end position="267"/>
    </location>
</feature>
<accession>A0A8H7KGL6</accession>
<feature type="region of interest" description="Disordered" evidence="1">
    <location>
        <begin position="220"/>
        <end position="242"/>
    </location>
</feature>
<comment type="caution">
    <text evidence="2">The sequence shown here is derived from an EMBL/GenBank/DDBJ whole genome shotgun (WGS) entry which is preliminary data.</text>
</comment>
<reference evidence="2 3" key="1">
    <citation type="journal article" name="Sci. Rep.">
        <title>Telomere-to-telomere assembled and centromere annotated genomes of the two main subspecies of the button mushroom Agaricus bisporus reveal especially polymorphic chromosome ends.</title>
        <authorList>
            <person name="Sonnenberg A.S.M."/>
            <person name="Sedaghat-Telgerd N."/>
            <person name="Lavrijssen B."/>
            <person name="Ohm R.A."/>
            <person name="Hendrickx P.M."/>
            <person name="Scholtmeijer K."/>
            <person name="Baars J.J.P."/>
            <person name="van Peer A."/>
        </authorList>
    </citation>
    <scope>NUCLEOTIDE SEQUENCE [LARGE SCALE GENOMIC DNA]</scope>
    <source>
        <strain evidence="2 3">H119_p4</strain>
    </source>
</reference>
<dbReference type="Proteomes" id="UP000629468">
    <property type="component" value="Unassembled WGS sequence"/>
</dbReference>
<feature type="compositionally biased region" description="Basic and acidic residues" evidence="1">
    <location>
        <begin position="222"/>
        <end position="231"/>
    </location>
</feature>
<evidence type="ECO:0000313" key="2">
    <source>
        <dbReference type="EMBL" id="KAF7773338.1"/>
    </source>
</evidence>
<evidence type="ECO:0000313" key="3">
    <source>
        <dbReference type="Proteomes" id="UP000629468"/>
    </source>
</evidence>